<dbReference type="SUPFAM" id="SSF52172">
    <property type="entry name" value="CheY-like"/>
    <property type="match status" value="1"/>
</dbReference>
<dbReference type="PROSITE" id="PS50110">
    <property type="entry name" value="RESPONSE_REGULATORY"/>
    <property type="match status" value="1"/>
</dbReference>
<name>A0ABN6EFQ2_9BACT</name>
<feature type="domain" description="HTH LytTR-type" evidence="3">
    <location>
        <begin position="170"/>
        <end position="251"/>
    </location>
</feature>
<evidence type="ECO:0000259" key="2">
    <source>
        <dbReference type="PROSITE" id="PS50110"/>
    </source>
</evidence>
<sequence length="251" mass="29176">MKILIIEDELSNTTRLCRILKEIEKDAQILATTASNKETKDFFSKTEEMPDLILADIQLGDGLSFEALKSVPQSIPVIFTTAYDQYAIKAFKFNSIDYLLKPIDKDELKTSINQAREKSNSNTDAIKELLSSIHGQDIRYRERFLVPYRDGYEVVLVTNISHICTVYKDTRIYMKSGYFYSISLSLDDIISQLDPTRFFRVNRQFIINIDVISQLKTYFAGKARVYIKEYEDLEIMCSRERVPILKSWLNK</sequence>
<dbReference type="Gene3D" id="3.40.50.2300">
    <property type="match status" value="1"/>
</dbReference>
<dbReference type="RefSeq" id="WP_207154903.1">
    <property type="nucleotide sequence ID" value="NZ_AP024484.1"/>
</dbReference>
<protein>
    <submittedName>
        <fullName evidence="4">DNA-binding response regulator</fullName>
    </submittedName>
</protein>
<evidence type="ECO:0000313" key="5">
    <source>
        <dbReference type="Proteomes" id="UP001319045"/>
    </source>
</evidence>
<dbReference type="SMART" id="SM00448">
    <property type="entry name" value="REC"/>
    <property type="match status" value="1"/>
</dbReference>
<dbReference type="GO" id="GO:0003677">
    <property type="term" value="F:DNA binding"/>
    <property type="evidence" value="ECO:0007669"/>
    <property type="project" value="UniProtKB-KW"/>
</dbReference>
<keyword evidence="5" id="KW-1185">Reference proteome</keyword>
<evidence type="ECO:0000313" key="4">
    <source>
        <dbReference type="EMBL" id="BCS84720.1"/>
    </source>
</evidence>
<dbReference type="InterPro" id="IPR001789">
    <property type="entry name" value="Sig_transdc_resp-reg_receiver"/>
</dbReference>
<proteinExistence type="predicted"/>
<keyword evidence="1" id="KW-0597">Phosphoprotein</keyword>
<keyword evidence="4" id="KW-0238">DNA-binding</keyword>
<dbReference type="InterPro" id="IPR046947">
    <property type="entry name" value="LytR-like"/>
</dbReference>
<accession>A0ABN6EFQ2</accession>
<gene>
    <name evidence="4" type="ORF">prwr041_06130</name>
</gene>
<dbReference type="InterPro" id="IPR007492">
    <property type="entry name" value="LytTR_DNA-bd_dom"/>
</dbReference>
<dbReference type="InterPro" id="IPR011006">
    <property type="entry name" value="CheY-like_superfamily"/>
</dbReference>
<dbReference type="PROSITE" id="PS50930">
    <property type="entry name" value="HTH_LYTTR"/>
    <property type="match status" value="1"/>
</dbReference>
<dbReference type="Gene3D" id="2.40.50.1020">
    <property type="entry name" value="LytTr DNA-binding domain"/>
    <property type="match status" value="1"/>
</dbReference>
<reference evidence="4 5" key="1">
    <citation type="journal article" date="2022" name="Int. J. Syst. Evol. Microbiol.">
        <title>Prevotella herbatica sp. nov., a plant polysaccharide-decomposing anaerobic bacterium isolated from a methanogenic reactor.</title>
        <authorList>
            <person name="Uek A."/>
            <person name="Tonouchi A."/>
            <person name="Kaku N."/>
            <person name="Ueki K."/>
        </authorList>
    </citation>
    <scope>NUCLEOTIDE SEQUENCE [LARGE SCALE GENOMIC DNA]</scope>
    <source>
        <strain evidence="4 5">WR041</strain>
    </source>
</reference>
<evidence type="ECO:0000256" key="1">
    <source>
        <dbReference type="PROSITE-ProRule" id="PRU00169"/>
    </source>
</evidence>
<dbReference type="Proteomes" id="UP001319045">
    <property type="component" value="Chromosome"/>
</dbReference>
<evidence type="ECO:0000259" key="3">
    <source>
        <dbReference type="PROSITE" id="PS50930"/>
    </source>
</evidence>
<dbReference type="Pfam" id="PF04397">
    <property type="entry name" value="LytTR"/>
    <property type="match status" value="1"/>
</dbReference>
<feature type="modified residue" description="4-aspartylphosphate" evidence="1">
    <location>
        <position position="56"/>
    </location>
</feature>
<feature type="domain" description="Response regulatory" evidence="2">
    <location>
        <begin position="2"/>
        <end position="116"/>
    </location>
</feature>
<organism evidence="4 5">
    <name type="scientific">Prevotella herbatica</name>
    <dbReference type="NCBI Taxonomy" id="2801997"/>
    <lineage>
        <taxon>Bacteria</taxon>
        <taxon>Pseudomonadati</taxon>
        <taxon>Bacteroidota</taxon>
        <taxon>Bacteroidia</taxon>
        <taxon>Bacteroidales</taxon>
        <taxon>Prevotellaceae</taxon>
        <taxon>Prevotella</taxon>
    </lineage>
</organism>
<dbReference type="PANTHER" id="PTHR37299">
    <property type="entry name" value="TRANSCRIPTIONAL REGULATOR-RELATED"/>
    <property type="match status" value="1"/>
</dbReference>
<dbReference type="PANTHER" id="PTHR37299:SF1">
    <property type="entry name" value="STAGE 0 SPORULATION PROTEIN A HOMOLOG"/>
    <property type="match status" value="1"/>
</dbReference>
<dbReference type="Pfam" id="PF00072">
    <property type="entry name" value="Response_reg"/>
    <property type="match status" value="1"/>
</dbReference>
<dbReference type="EMBL" id="AP024484">
    <property type="protein sequence ID" value="BCS84720.1"/>
    <property type="molecule type" value="Genomic_DNA"/>
</dbReference>
<dbReference type="SMART" id="SM00850">
    <property type="entry name" value="LytTR"/>
    <property type="match status" value="1"/>
</dbReference>